<dbReference type="InterPro" id="IPR001273">
    <property type="entry name" value="ArAA_hydroxylase"/>
</dbReference>
<keyword evidence="5" id="KW-0560">Oxidoreductase</keyword>
<evidence type="ECO:0000256" key="3">
    <source>
        <dbReference type="ARBA" id="ARBA00011995"/>
    </source>
</evidence>
<dbReference type="PANTHER" id="PTHR11473:SF24">
    <property type="entry name" value="PHENYLALANINE-4-HYDROXYLASE"/>
    <property type="match status" value="1"/>
</dbReference>
<dbReference type="Pfam" id="PF00351">
    <property type="entry name" value="Biopterin_H"/>
    <property type="match status" value="1"/>
</dbReference>
<name>A0A8C6D8Y2_MOSMO</name>
<feature type="domain" description="Biopterin-dependent aromatic amino acid hydroxylase family profile" evidence="8">
    <location>
        <begin position="1"/>
        <end position="95"/>
    </location>
</feature>
<reference evidence="9" key="2">
    <citation type="submission" date="2025-09" db="UniProtKB">
        <authorList>
            <consortium name="Ensembl"/>
        </authorList>
    </citation>
    <scope>IDENTIFICATION</scope>
</reference>
<evidence type="ECO:0000256" key="5">
    <source>
        <dbReference type="ARBA" id="ARBA00023002"/>
    </source>
</evidence>
<keyword evidence="4" id="KW-0479">Metal-binding</keyword>
<proteinExistence type="inferred from homology"/>
<dbReference type="SUPFAM" id="SSF56534">
    <property type="entry name" value="Aromatic aminoacid monoxygenases, catalytic and oligomerization domains"/>
    <property type="match status" value="1"/>
</dbReference>
<evidence type="ECO:0000256" key="4">
    <source>
        <dbReference type="ARBA" id="ARBA00022723"/>
    </source>
</evidence>
<accession>A0A8C6D8Y2</accession>
<dbReference type="Proteomes" id="UP000694544">
    <property type="component" value="Unplaced"/>
</dbReference>
<keyword evidence="6" id="KW-0408">Iron</keyword>
<evidence type="ECO:0000313" key="9">
    <source>
        <dbReference type="Ensembl" id="ENSMMSP00000012312.1"/>
    </source>
</evidence>
<evidence type="ECO:0000313" key="10">
    <source>
        <dbReference type="Proteomes" id="UP000694544"/>
    </source>
</evidence>
<dbReference type="EC" id="1.14.16.1" evidence="3"/>
<sequence>MEEEKKTWGTVFRTLKSLYKTHACSEHNHIFPLLEKYCGFHEDNITQLEEVSQFLQSCTGFRLRPVLDNTQQLKILADSISSEVEILCSALQKLK</sequence>
<dbReference type="AlphaFoldDB" id="A0A8C6D8Y2"/>
<reference evidence="9" key="1">
    <citation type="submission" date="2025-08" db="UniProtKB">
        <authorList>
            <consortium name="Ensembl"/>
        </authorList>
    </citation>
    <scope>IDENTIFICATION</scope>
</reference>
<dbReference type="GeneTree" id="ENSGT00950000182885"/>
<evidence type="ECO:0000256" key="2">
    <source>
        <dbReference type="ARBA" id="ARBA00009712"/>
    </source>
</evidence>
<dbReference type="PROSITE" id="PS51410">
    <property type="entry name" value="BH4_AAA_HYDROXYL_2"/>
    <property type="match status" value="1"/>
</dbReference>
<dbReference type="InterPro" id="IPR019774">
    <property type="entry name" value="Aromatic-AA_hydroxylase_C"/>
</dbReference>
<dbReference type="InterPro" id="IPR036951">
    <property type="entry name" value="ArAA_hydroxylase_sf"/>
</dbReference>
<dbReference type="InterPro" id="IPR036329">
    <property type="entry name" value="Aro-AA_hydroxylase_C_sf"/>
</dbReference>
<protein>
    <recommendedName>
        <fullName evidence="3">phenylalanine 4-monooxygenase</fullName>
        <ecNumber evidence="3">1.14.16.1</ecNumber>
    </recommendedName>
</protein>
<comment type="cofactor">
    <cofactor evidence="1">
        <name>Fe(2+)</name>
        <dbReference type="ChEBI" id="CHEBI:29033"/>
    </cofactor>
</comment>
<organism evidence="9 10">
    <name type="scientific">Moschus moschiferus</name>
    <name type="common">Siberian musk deer</name>
    <name type="synonym">Moschus sibiricus</name>
    <dbReference type="NCBI Taxonomy" id="68415"/>
    <lineage>
        <taxon>Eukaryota</taxon>
        <taxon>Metazoa</taxon>
        <taxon>Chordata</taxon>
        <taxon>Craniata</taxon>
        <taxon>Vertebrata</taxon>
        <taxon>Euteleostomi</taxon>
        <taxon>Mammalia</taxon>
        <taxon>Eutheria</taxon>
        <taxon>Laurasiatheria</taxon>
        <taxon>Artiodactyla</taxon>
        <taxon>Ruminantia</taxon>
        <taxon>Pecora</taxon>
        <taxon>Moschidae</taxon>
        <taxon>Moschus</taxon>
    </lineage>
</organism>
<evidence type="ECO:0000256" key="7">
    <source>
        <dbReference type="ARBA" id="ARBA00023033"/>
    </source>
</evidence>
<dbReference type="Gene3D" id="1.10.800.10">
    <property type="entry name" value="Aromatic amino acid hydroxylase"/>
    <property type="match status" value="1"/>
</dbReference>
<dbReference type="GO" id="GO:0005506">
    <property type="term" value="F:iron ion binding"/>
    <property type="evidence" value="ECO:0007669"/>
    <property type="project" value="InterPro"/>
</dbReference>
<keyword evidence="10" id="KW-1185">Reference proteome</keyword>
<dbReference type="PANTHER" id="PTHR11473">
    <property type="entry name" value="AROMATIC AMINO ACID HYDROXYLASE"/>
    <property type="match status" value="1"/>
</dbReference>
<dbReference type="GO" id="GO:0004505">
    <property type="term" value="F:phenylalanine 4-monooxygenase activity"/>
    <property type="evidence" value="ECO:0007669"/>
    <property type="project" value="UniProtKB-EC"/>
</dbReference>
<comment type="similarity">
    <text evidence="2">Belongs to the biopterin-dependent aromatic amino acid hydroxylase family.</text>
</comment>
<dbReference type="Ensembl" id="ENSMMST00000013614.1">
    <property type="protein sequence ID" value="ENSMMSP00000012312.1"/>
    <property type="gene ID" value="ENSMMSG00000009464.1"/>
</dbReference>
<evidence type="ECO:0000259" key="8">
    <source>
        <dbReference type="PROSITE" id="PS51410"/>
    </source>
</evidence>
<evidence type="ECO:0000256" key="6">
    <source>
        <dbReference type="ARBA" id="ARBA00023004"/>
    </source>
</evidence>
<evidence type="ECO:0000256" key="1">
    <source>
        <dbReference type="ARBA" id="ARBA00001954"/>
    </source>
</evidence>
<keyword evidence="7" id="KW-0503">Monooxygenase</keyword>